<feature type="region of interest" description="Disordered" evidence="1">
    <location>
        <begin position="1"/>
        <end position="79"/>
    </location>
</feature>
<organism evidence="2">
    <name type="scientific">Cyprideis torosa</name>
    <dbReference type="NCBI Taxonomy" id="163714"/>
    <lineage>
        <taxon>Eukaryota</taxon>
        <taxon>Metazoa</taxon>
        <taxon>Ecdysozoa</taxon>
        <taxon>Arthropoda</taxon>
        <taxon>Crustacea</taxon>
        <taxon>Oligostraca</taxon>
        <taxon>Ostracoda</taxon>
        <taxon>Podocopa</taxon>
        <taxon>Podocopida</taxon>
        <taxon>Cytherocopina</taxon>
        <taxon>Cytheroidea</taxon>
        <taxon>Cytherideidae</taxon>
        <taxon>Cyprideis</taxon>
    </lineage>
</organism>
<dbReference type="AlphaFoldDB" id="A0A7R8ZUI9"/>
<feature type="compositionally biased region" description="Polar residues" evidence="1">
    <location>
        <begin position="21"/>
        <end position="34"/>
    </location>
</feature>
<proteinExistence type="predicted"/>
<evidence type="ECO:0000256" key="1">
    <source>
        <dbReference type="SAM" id="MobiDB-lite"/>
    </source>
</evidence>
<reference evidence="2" key="1">
    <citation type="submission" date="2020-11" db="EMBL/GenBank/DDBJ databases">
        <authorList>
            <person name="Tran Van P."/>
        </authorList>
    </citation>
    <scope>NUCLEOTIDE SEQUENCE</scope>
</reference>
<sequence length="246" mass="27729">MEAETSIAHVPESKKDENASEKTVTAMETESESVSPADDKNADDEEALATSLKDLQVSKDSCAVEEGQSEAKKPVDEAEVEAASSRGTVDFEIEEVVLLDFESKEVVILDFESEGVVLLDFESKEVMITLDFEIEEVVTLDFEIEESFLNRSVSKDFGASFRRVRESADRHDGQIRHWIRANEDMAKQVSDLKKVLQHQKKDIEESRKHKHPYKAPLKVIRAVGLQITQSTVEVRSLIFRKKSATQ</sequence>
<feature type="compositionally biased region" description="Basic and acidic residues" evidence="1">
    <location>
        <begin position="11"/>
        <end position="20"/>
    </location>
</feature>
<protein>
    <submittedName>
        <fullName evidence="2">Uncharacterized protein</fullName>
    </submittedName>
</protein>
<gene>
    <name evidence="2" type="ORF">CTOB1V02_LOCUS15349</name>
</gene>
<evidence type="ECO:0000313" key="2">
    <source>
        <dbReference type="EMBL" id="CAD7237534.1"/>
    </source>
</evidence>
<dbReference type="EMBL" id="OB689040">
    <property type="protein sequence ID" value="CAD7237534.1"/>
    <property type="molecule type" value="Genomic_DNA"/>
</dbReference>
<accession>A0A7R8ZUI9</accession>
<name>A0A7R8ZUI9_9CRUS</name>
<feature type="non-terminal residue" evidence="2">
    <location>
        <position position="246"/>
    </location>
</feature>